<evidence type="ECO:0000313" key="1">
    <source>
        <dbReference type="EMBL" id="KAB0371731.1"/>
    </source>
</evidence>
<name>A0A5N3XDB8_MUNRE</name>
<organism evidence="1 2">
    <name type="scientific">Muntiacus reevesi</name>
    <name type="common">Reeves' muntjac</name>
    <name type="synonym">Cervus reevesi</name>
    <dbReference type="NCBI Taxonomy" id="9886"/>
    <lineage>
        <taxon>Eukaryota</taxon>
        <taxon>Metazoa</taxon>
        <taxon>Chordata</taxon>
        <taxon>Craniata</taxon>
        <taxon>Vertebrata</taxon>
        <taxon>Euteleostomi</taxon>
        <taxon>Mammalia</taxon>
        <taxon>Eutheria</taxon>
        <taxon>Laurasiatheria</taxon>
        <taxon>Artiodactyla</taxon>
        <taxon>Ruminantia</taxon>
        <taxon>Pecora</taxon>
        <taxon>Cervidae</taxon>
        <taxon>Muntiacinae</taxon>
        <taxon>Muntiacus</taxon>
    </lineage>
</organism>
<gene>
    <name evidence="1" type="ORF">FD755_016669</name>
</gene>
<protein>
    <submittedName>
        <fullName evidence="1">Uncharacterized protein</fullName>
    </submittedName>
</protein>
<evidence type="ECO:0000313" key="2">
    <source>
        <dbReference type="Proteomes" id="UP000326062"/>
    </source>
</evidence>
<comment type="caution">
    <text evidence="1">The sequence shown here is derived from an EMBL/GenBank/DDBJ whole genome shotgun (WGS) entry which is preliminary data.</text>
</comment>
<sequence>MISVKRNTWRALSLVIGDCRKKGNFEYCQEGSKIFTFHGQCSGNTDATPDPHPQHTHDIYSCGSYEDLLVCSSSFREGIGR</sequence>
<dbReference type="Proteomes" id="UP000326062">
    <property type="component" value="Chromosome 12"/>
</dbReference>
<accession>A0A5N3XDB8</accession>
<reference evidence="1 2" key="1">
    <citation type="submission" date="2019-06" db="EMBL/GenBank/DDBJ databases">
        <title>Discovery of a novel chromosome fission-fusion reversal in muntjac.</title>
        <authorList>
            <person name="Mudd A.B."/>
            <person name="Bredeson J.V."/>
            <person name="Baum R."/>
            <person name="Hockemeyer D."/>
            <person name="Rokhsar D.S."/>
        </authorList>
    </citation>
    <scope>NUCLEOTIDE SEQUENCE [LARGE SCALE GENOMIC DNA]</scope>
    <source>
        <strain evidence="1">UCam_UCB_Mr</strain>
        <tissue evidence="1">Fibroblast cell line</tissue>
    </source>
</reference>
<proteinExistence type="predicted"/>
<keyword evidence="2" id="KW-1185">Reference proteome</keyword>
<dbReference type="AlphaFoldDB" id="A0A5N3XDB8"/>
<dbReference type="EMBL" id="VCEB01000012">
    <property type="protein sequence ID" value="KAB0371731.1"/>
    <property type="molecule type" value="Genomic_DNA"/>
</dbReference>